<dbReference type="GO" id="GO:0006487">
    <property type="term" value="P:protein N-linked glycosylation"/>
    <property type="evidence" value="ECO:0007669"/>
    <property type="project" value="TreeGrafter"/>
</dbReference>
<evidence type="ECO:0000313" key="5">
    <source>
        <dbReference type="EMBL" id="PVY37187.1"/>
    </source>
</evidence>
<evidence type="ECO:0000256" key="2">
    <source>
        <dbReference type="ARBA" id="ARBA00022801"/>
    </source>
</evidence>
<protein>
    <submittedName>
        <fullName evidence="5">Trehalase</fullName>
    </submittedName>
</protein>
<organism evidence="5 6">
    <name type="scientific">Victivallis vadensis</name>
    <dbReference type="NCBI Taxonomy" id="172901"/>
    <lineage>
        <taxon>Bacteria</taxon>
        <taxon>Pseudomonadati</taxon>
        <taxon>Lentisphaerota</taxon>
        <taxon>Lentisphaeria</taxon>
        <taxon>Victivallales</taxon>
        <taxon>Victivallaceae</taxon>
        <taxon>Victivallis</taxon>
    </lineage>
</organism>
<dbReference type="Gene3D" id="1.50.10.10">
    <property type="match status" value="1"/>
</dbReference>
<dbReference type="SUPFAM" id="SSF48208">
    <property type="entry name" value="Six-hairpin glycosidases"/>
    <property type="match status" value="1"/>
</dbReference>
<keyword evidence="3" id="KW-0326">Glycosidase</keyword>
<dbReference type="InterPro" id="IPR012341">
    <property type="entry name" value="6hp_glycosidase-like_sf"/>
</dbReference>
<name>A0A2U1ALG8_9BACT</name>
<dbReference type="AlphaFoldDB" id="A0A2U1ALG8"/>
<sequence length="486" mass="54953">MTANSFPAARLPELVFDSEPGFVELYNVAWKLAWEHVLTRAGAPVSPYMDEGFDKERIWLWDTSFMVHFCKYAPEAFPGVASLENFYRPMLDGEPSTLLVHHPDNPPLPAWAEYANFRVTGDRQRLKKVLADHRWLQRYFDLFEAFKRGDRPAWGGEAVWLQREPLGYLWRGNPNGMDNTPRGGVSADESDSRNYETMYWFDALAQQALSARLIFEMAEAIGLGESAAKFRTLWFSYCNLLNSRYYDREDGFYYDIERTAPHRFIEVKTPAVYWAMLAGACTAEQAGKLALAAVDHNIFGGDFPFPSVSRNDSAYNPLGEYWRGGIWLPLSYMAIKALEKYGFTGIADQAAEKTVRLQLETYRNCTPHTIWECYSPSECKPATNKRVVGADEPVRTDFCGWSALGPISLMIENVVGLDLDGAHGKAAWRIKHTGRHGVKNVTFGGIRADFLTQGSGTVEIDSDRPFTLTVNGRELDVRAGHNLLNY</sequence>
<evidence type="ECO:0000313" key="6">
    <source>
        <dbReference type="Proteomes" id="UP000245959"/>
    </source>
</evidence>
<dbReference type="InterPro" id="IPR004888">
    <property type="entry name" value="Glycoside_hydrolase_63"/>
</dbReference>
<feature type="domain" description="Mannosylglycerate hydrolase MGH1-like glycoside hydrolase" evidence="4">
    <location>
        <begin position="105"/>
        <end position="378"/>
    </location>
</feature>
<proteinExistence type="inferred from homology"/>
<evidence type="ECO:0000256" key="3">
    <source>
        <dbReference type="ARBA" id="ARBA00023295"/>
    </source>
</evidence>
<accession>A0A2U1ALG8</accession>
<dbReference type="PANTHER" id="PTHR10412">
    <property type="entry name" value="MANNOSYL-OLIGOSACCHARIDE GLUCOSIDASE"/>
    <property type="match status" value="1"/>
</dbReference>
<keyword evidence="6" id="KW-1185">Reference proteome</keyword>
<dbReference type="Proteomes" id="UP000245959">
    <property type="component" value="Unassembled WGS sequence"/>
</dbReference>
<gene>
    <name evidence="5" type="ORF">C8D82_13225</name>
</gene>
<dbReference type="GO" id="GO:0004573">
    <property type="term" value="F:Glc3Man9GlcNAc2 oligosaccharide glucosidase activity"/>
    <property type="evidence" value="ECO:0007669"/>
    <property type="project" value="InterPro"/>
</dbReference>
<dbReference type="RefSeq" id="WP_116885381.1">
    <property type="nucleotide sequence ID" value="NZ_QEKH01000032.1"/>
</dbReference>
<dbReference type="InterPro" id="IPR054491">
    <property type="entry name" value="MGH1-like_GH"/>
</dbReference>
<dbReference type="EMBL" id="QEKH01000032">
    <property type="protein sequence ID" value="PVY37187.1"/>
    <property type="molecule type" value="Genomic_DNA"/>
</dbReference>
<dbReference type="InterPro" id="IPR008928">
    <property type="entry name" value="6-hairpin_glycosidase_sf"/>
</dbReference>
<evidence type="ECO:0000259" key="4">
    <source>
        <dbReference type="Pfam" id="PF22422"/>
    </source>
</evidence>
<evidence type="ECO:0000256" key="1">
    <source>
        <dbReference type="ARBA" id="ARBA00010833"/>
    </source>
</evidence>
<comment type="caution">
    <text evidence="5">The sequence shown here is derived from an EMBL/GenBank/DDBJ whole genome shotgun (WGS) entry which is preliminary data.</text>
</comment>
<comment type="similarity">
    <text evidence="1">Belongs to the glycosyl hydrolase 63 family.</text>
</comment>
<dbReference type="Pfam" id="PF22422">
    <property type="entry name" value="MGH1-like_GH"/>
    <property type="match status" value="1"/>
</dbReference>
<dbReference type="GO" id="GO:0009311">
    <property type="term" value="P:oligosaccharide metabolic process"/>
    <property type="evidence" value="ECO:0007669"/>
    <property type="project" value="InterPro"/>
</dbReference>
<dbReference type="GeneID" id="78296661"/>
<dbReference type="PANTHER" id="PTHR10412:SF11">
    <property type="entry name" value="MANNOSYL-OLIGOSACCHARIDE GLUCOSIDASE"/>
    <property type="match status" value="1"/>
</dbReference>
<keyword evidence="2" id="KW-0378">Hydrolase</keyword>
<reference evidence="5 6" key="1">
    <citation type="submission" date="2018-04" db="EMBL/GenBank/DDBJ databases">
        <title>Genomic Encyclopedia of Type Strains, Phase IV (KMG-IV): sequencing the most valuable type-strain genomes for metagenomic binning, comparative biology and taxonomic classification.</title>
        <authorList>
            <person name="Goeker M."/>
        </authorList>
    </citation>
    <scope>NUCLEOTIDE SEQUENCE [LARGE SCALE GENOMIC DNA]</scope>
    <source>
        <strain evidence="5 6">DSM 14823</strain>
    </source>
</reference>